<reference evidence="1 2" key="1">
    <citation type="submission" date="2017-09" db="EMBL/GenBank/DDBJ databases">
        <title>Depth-based differentiation of microbial function through sediment-hosted aquifers and enrichment of novel symbionts in the deep terrestrial subsurface.</title>
        <authorList>
            <person name="Probst A.J."/>
            <person name="Ladd B."/>
            <person name="Jarett J.K."/>
            <person name="Geller-Mcgrath D.E."/>
            <person name="Sieber C.M."/>
            <person name="Emerson J.B."/>
            <person name="Anantharaman K."/>
            <person name="Thomas B.C."/>
            <person name="Malmstrom R."/>
            <person name="Stieglmeier M."/>
            <person name="Klingl A."/>
            <person name="Woyke T."/>
            <person name="Ryan C.M."/>
            <person name="Banfield J.F."/>
        </authorList>
    </citation>
    <scope>NUCLEOTIDE SEQUENCE [LARGE SCALE GENOMIC DNA]</scope>
    <source>
        <strain evidence="1">CG23_combo_of_CG06-09_8_20_14_all_41_73</strain>
    </source>
</reference>
<protein>
    <submittedName>
        <fullName evidence="1">Uncharacterized protein</fullName>
    </submittedName>
</protein>
<comment type="caution">
    <text evidence="1">The sequence shown here is derived from an EMBL/GenBank/DDBJ whole genome shotgun (WGS) entry which is preliminary data.</text>
</comment>
<organism evidence="1 2">
    <name type="scientific">Candidatus Berkelbacteria bacterium CG23_combo_of_CG06-09_8_20_14_all_41_73</name>
    <dbReference type="NCBI Taxonomy" id="1974519"/>
    <lineage>
        <taxon>Bacteria</taxon>
        <taxon>Candidatus Berkelbacteria</taxon>
    </lineage>
</organism>
<dbReference type="AlphaFoldDB" id="A0A2H0AZ20"/>
<evidence type="ECO:0000313" key="2">
    <source>
        <dbReference type="Proteomes" id="UP000230671"/>
    </source>
</evidence>
<proteinExistence type="predicted"/>
<name>A0A2H0AZ20_9BACT</name>
<dbReference type="Proteomes" id="UP000230671">
    <property type="component" value="Unassembled WGS sequence"/>
</dbReference>
<dbReference type="EMBL" id="PCSO01000120">
    <property type="protein sequence ID" value="PIP50674.1"/>
    <property type="molecule type" value="Genomic_DNA"/>
</dbReference>
<evidence type="ECO:0000313" key="1">
    <source>
        <dbReference type="EMBL" id="PIP50674.1"/>
    </source>
</evidence>
<gene>
    <name evidence="1" type="ORF">COX11_02895</name>
</gene>
<accession>A0A2H0AZ20</accession>
<sequence>MRIARLTRAPTIRESITGEYVWSGANWFFASKRPPLKINPGGLSEMGRAHKIDADLSEDDLRLILAAFDLDEELWRSYDPSKRQDRHLGDVRFASPELLEETAKKAGRPAS</sequence>